<accession>A0ABN7VZ03</accession>
<feature type="compositionally biased region" description="Basic residues" evidence="1">
    <location>
        <begin position="77"/>
        <end position="89"/>
    </location>
</feature>
<feature type="region of interest" description="Disordered" evidence="1">
    <location>
        <begin position="63"/>
        <end position="89"/>
    </location>
</feature>
<evidence type="ECO:0000256" key="1">
    <source>
        <dbReference type="SAM" id="MobiDB-lite"/>
    </source>
</evidence>
<keyword evidence="3" id="KW-1185">Reference proteome</keyword>
<proteinExistence type="predicted"/>
<protein>
    <submittedName>
        <fullName evidence="2">4006_t:CDS:1</fullName>
    </submittedName>
</protein>
<gene>
    <name evidence="2" type="ORF">GMARGA_LOCUS24004</name>
</gene>
<evidence type="ECO:0000313" key="2">
    <source>
        <dbReference type="EMBL" id="CAG8805074.1"/>
    </source>
</evidence>
<name>A0ABN7VZ03_GIGMA</name>
<comment type="caution">
    <text evidence="2">The sequence shown here is derived from an EMBL/GenBank/DDBJ whole genome shotgun (WGS) entry which is preliminary data.</text>
</comment>
<evidence type="ECO:0000313" key="3">
    <source>
        <dbReference type="Proteomes" id="UP000789901"/>
    </source>
</evidence>
<sequence>MSASHWHLQKTTLEFIDKGFHIQGRQVLLLVDNASSHTALETNNPTEVQDDTVEIDDSAEEIEELREQPQGSSQGRAQRRVRGRARGRA</sequence>
<dbReference type="Proteomes" id="UP000789901">
    <property type="component" value="Unassembled WGS sequence"/>
</dbReference>
<dbReference type="EMBL" id="CAJVQB010024864">
    <property type="protein sequence ID" value="CAG8805074.1"/>
    <property type="molecule type" value="Genomic_DNA"/>
</dbReference>
<organism evidence="2 3">
    <name type="scientific">Gigaspora margarita</name>
    <dbReference type="NCBI Taxonomy" id="4874"/>
    <lineage>
        <taxon>Eukaryota</taxon>
        <taxon>Fungi</taxon>
        <taxon>Fungi incertae sedis</taxon>
        <taxon>Mucoromycota</taxon>
        <taxon>Glomeromycotina</taxon>
        <taxon>Glomeromycetes</taxon>
        <taxon>Diversisporales</taxon>
        <taxon>Gigasporaceae</taxon>
        <taxon>Gigaspora</taxon>
    </lineage>
</organism>
<reference evidence="2 3" key="1">
    <citation type="submission" date="2021-06" db="EMBL/GenBank/DDBJ databases">
        <authorList>
            <person name="Kallberg Y."/>
            <person name="Tangrot J."/>
            <person name="Rosling A."/>
        </authorList>
    </citation>
    <scope>NUCLEOTIDE SEQUENCE [LARGE SCALE GENOMIC DNA]</scope>
    <source>
        <strain evidence="2 3">120-4 pot B 10/14</strain>
    </source>
</reference>